<feature type="region of interest" description="Disordered" evidence="1">
    <location>
        <begin position="72"/>
        <end position="117"/>
    </location>
</feature>
<evidence type="ECO:0000256" key="1">
    <source>
        <dbReference type="SAM" id="MobiDB-lite"/>
    </source>
</evidence>
<gene>
    <name evidence="2" type="ORF">PXEA_LOCUS11478</name>
</gene>
<keyword evidence="3" id="KW-1185">Reference proteome</keyword>
<name>A0A3S5BAV6_9PLAT</name>
<dbReference type="Proteomes" id="UP000784294">
    <property type="component" value="Unassembled WGS sequence"/>
</dbReference>
<proteinExistence type="predicted"/>
<sequence length="170" mass="18300">MRFGTNARHHKMYANTKHARFHVQPYPMHTLVYGTKCTFWLEASGSETTSETKPNPSGLLVRLPGVGADTCLPLRQPTPTIASAPALPSRPLTGSQTGGQLHPKAPPSQPPAPAETCRSAAGAGLRLLQTRAGLADLRHEVNVLKRTQTVNAASVKAESNEAMVRIQVRH</sequence>
<dbReference type="EMBL" id="CAAALY010035363">
    <property type="protein sequence ID" value="VEL18038.1"/>
    <property type="molecule type" value="Genomic_DNA"/>
</dbReference>
<feature type="compositionally biased region" description="Pro residues" evidence="1">
    <location>
        <begin position="104"/>
        <end position="113"/>
    </location>
</feature>
<accession>A0A3S5BAV6</accession>
<organism evidence="2 3">
    <name type="scientific">Protopolystoma xenopodis</name>
    <dbReference type="NCBI Taxonomy" id="117903"/>
    <lineage>
        <taxon>Eukaryota</taxon>
        <taxon>Metazoa</taxon>
        <taxon>Spiralia</taxon>
        <taxon>Lophotrochozoa</taxon>
        <taxon>Platyhelminthes</taxon>
        <taxon>Monogenea</taxon>
        <taxon>Polyopisthocotylea</taxon>
        <taxon>Polystomatidea</taxon>
        <taxon>Polystomatidae</taxon>
        <taxon>Protopolystoma</taxon>
    </lineage>
</organism>
<protein>
    <submittedName>
        <fullName evidence="2">Uncharacterized protein</fullName>
    </submittedName>
</protein>
<dbReference type="AlphaFoldDB" id="A0A3S5BAV6"/>
<reference evidence="2" key="1">
    <citation type="submission" date="2018-11" db="EMBL/GenBank/DDBJ databases">
        <authorList>
            <consortium name="Pathogen Informatics"/>
        </authorList>
    </citation>
    <scope>NUCLEOTIDE SEQUENCE</scope>
</reference>
<evidence type="ECO:0000313" key="2">
    <source>
        <dbReference type="EMBL" id="VEL18038.1"/>
    </source>
</evidence>
<comment type="caution">
    <text evidence="2">The sequence shown here is derived from an EMBL/GenBank/DDBJ whole genome shotgun (WGS) entry which is preliminary data.</text>
</comment>
<evidence type="ECO:0000313" key="3">
    <source>
        <dbReference type="Proteomes" id="UP000784294"/>
    </source>
</evidence>